<keyword evidence="6" id="KW-1185">Reference proteome</keyword>
<dbReference type="AlphaFoldDB" id="A0A367F5S5"/>
<evidence type="ECO:0000259" key="4">
    <source>
        <dbReference type="SMART" id="SM00631"/>
    </source>
</evidence>
<evidence type="ECO:0000313" key="6">
    <source>
        <dbReference type="Proteomes" id="UP000253094"/>
    </source>
</evidence>
<comment type="cofactor">
    <cofactor evidence="1">
        <name>Zn(2+)</name>
        <dbReference type="ChEBI" id="CHEBI:29105"/>
    </cofactor>
</comment>
<organism evidence="5 6">
    <name type="scientific">Sphaerisporangium album</name>
    <dbReference type="NCBI Taxonomy" id="509200"/>
    <lineage>
        <taxon>Bacteria</taxon>
        <taxon>Bacillati</taxon>
        <taxon>Actinomycetota</taxon>
        <taxon>Actinomycetes</taxon>
        <taxon>Streptosporangiales</taxon>
        <taxon>Streptosporangiaceae</taxon>
        <taxon>Sphaerisporangium</taxon>
    </lineage>
</organism>
<feature type="region of interest" description="Disordered" evidence="3">
    <location>
        <begin position="434"/>
        <end position="464"/>
    </location>
</feature>
<dbReference type="GO" id="GO:0004181">
    <property type="term" value="F:metallocarboxypeptidase activity"/>
    <property type="evidence" value="ECO:0007669"/>
    <property type="project" value="InterPro"/>
</dbReference>
<proteinExistence type="inferred from homology"/>
<dbReference type="EMBL" id="QOIL01000023">
    <property type="protein sequence ID" value="RCG25027.1"/>
    <property type="molecule type" value="Genomic_DNA"/>
</dbReference>
<dbReference type="RefSeq" id="WP_114032658.1">
    <property type="nucleotide sequence ID" value="NZ_QOIL01000023.1"/>
</dbReference>
<sequence length="464" mass="51364">MDVRAQMLRIPDLDRFPSVDETHAELDELAARHPGLVSVRRIGTSRLGDPLRVLSVGEGPRDAVIIGGPHPNEPIGALTVGRLVRLLCEDASLRRELGYRWHLIPCADPDGARLNEGWYSHPGDRRRYARHFYRPAWKDQVEWTFPISGEEYFFDRSIPETAAVMRLMDEVRPAFVYSLHNGEYTGAYFYINRRDPALAARLAELADWEGIPLHHGEPELPGSVMVAPAVYMTPGGVRQARTFGMGGGSADYAARFGALHLITEVPYWADARICDATPTATPYAEVLKAGLAAQREMIDTLGRVMEAVRRDLTVQSPFRRSAEDMFETYRMCADGWEGLADGDRPATVAERFGNRQTLHMRRLRFTGTVRRMLDAEAAAGNLTPAVREQRARVRELFECWCDEADADSGGHPIPIRKLVAVQVAAALVAAAHARDLPSPGHTRDAPTTGDRAGTGGRPAETGRP</sequence>
<name>A0A367F5S5_9ACTN</name>
<dbReference type="Gene3D" id="3.40.630.10">
    <property type="entry name" value="Zn peptidases"/>
    <property type="match status" value="1"/>
</dbReference>
<dbReference type="SMART" id="SM00631">
    <property type="entry name" value="Zn_pept"/>
    <property type="match status" value="1"/>
</dbReference>
<dbReference type="Proteomes" id="UP000253094">
    <property type="component" value="Unassembled WGS sequence"/>
</dbReference>
<feature type="domain" description="Peptidase M14" evidence="4">
    <location>
        <begin position="16"/>
        <end position="270"/>
    </location>
</feature>
<dbReference type="OrthoDB" id="4499135at2"/>
<evidence type="ECO:0000256" key="1">
    <source>
        <dbReference type="ARBA" id="ARBA00001947"/>
    </source>
</evidence>
<dbReference type="InterPro" id="IPR000834">
    <property type="entry name" value="Peptidase_M14"/>
</dbReference>
<evidence type="ECO:0000313" key="5">
    <source>
        <dbReference type="EMBL" id="RCG25027.1"/>
    </source>
</evidence>
<dbReference type="PANTHER" id="PTHR11705:SF119">
    <property type="entry name" value="OS02G0119300 PROTEIN"/>
    <property type="match status" value="1"/>
</dbReference>
<dbReference type="GO" id="GO:0006508">
    <property type="term" value="P:proteolysis"/>
    <property type="evidence" value="ECO:0007669"/>
    <property type="project" value="InterPro"/>
</dbReference>
<dbReference type="PANTHER" id="PTHR11705">
    <property type="entry name" value="PROTEASE FAMILY M14 CARBOXYPEPTIDASE A,B"/>
    <property type="match status" value="1"/>
</dbReference>
<dbReference type="GO" id="GO:0005615">
    <property type="term" value="C:extracellular space"/>
    <property type="evidence" value="ECO:0007669"/>
    <property type="project" value="TreeGrafter"/>
</dbReference>
<dbReference type="Pfam" id="PF00246">
    <property type="entry name" value="Peptidase_M14"/>
    <property type="match status" value="1"/>
</dbReference>
<gene>
    <name evidence="5" type="ORF">DQ384_32270</name>
</gene>
<evidence type="ECO:0000256" key="3">
    <source>
        <dbReference type="SAM" id="MobiDB-lite"/>
    </source>
</evidence>
<evidence type="ECO:0000256" key="2">
    <source>
        <dbReference type="ARBA" id="ARBA00005988"/>
    </source>
</evidence>
<protein>
    <recommendedName>
        <fullName evidence="4">Peptidase M14 domain-containing protein</fullName>
    </recommendedName>
</protein>
<comment type="caution">
    <text evidence="5">The sequence shown here is derived from an EMBL/GenBank/DDBJ whole genome shotgun (WGS) entry which is preliminary data.</text>
</comment>
<reference evidence="5 6" key="1">
    <citation type="submission" date="2018-06" db="EMBL/GenBank/DDBJ databases">
        <title>Sphaerisporangium craniellae sp. nov., isolated from a marine sponge in the South China Sea.</title>
        <authorList>
            <person name="Li L."/>
        </authorList>
    </citation>
    <scope>NUCLEOTIDE SEQUENCE [LARGE SCALE GENOMIC DNA]</scope>
    <source>
        <strain evidence="5 6">CCTCC AA 208026</strain>
    </source>
</reference>
<accession>A0A367F5S5</accession>
<dbReference type="GO" id="GO:0008270">
    <property type="term" value="F:zinc ion binding"/>
    <property type="evidence" value="ECO:0007669"/>
    <property type="project" value="InterPro"/>
</dbReference>
<dbReference type="SUPFAM" id="SSF53187">
    <property type="entry name" value="Zn-dependent exopeptidases"/>
    <property type="match status" value="1"/>
</dbReference>
<comment type="similarity">
    <text evidence="2">Belongs to the peptidase M14 family.</text>
</comment>